<name>G4Z8H0_PHYSP</name>
<evidence type="ECO:0000313" key="2">
    <source>
        <dbReference type="EMBL" id="EGZ21890.1"/>
    </source>
</evidence>
<reference evidence="2 3" key="1">
    <citation type="journal article" date="2006" name="Science">
        <title>Phytophthora genome sequences uncover evolutionary origins and mechanisms of pathogenesis.</title>
        <authorList>
            <person name="Tyler B.M."/>
            <person name="Tripathy S."/>
            <person name="Zhang X."/>
            <person name="Dehal P."/>
            <person name="Jiang R.H."/>
            <person name="Aerts A."/>
            <person name="Arredondo F.D."/>
            <person name="Baxter L."/>
            <person name="Bensasson D."/>
            <person name="Beynon J.L."/>
            <person name="Chapman J."/>
            <person name="Damasceno C.M."/>
            <person name="Dorrance A.E."/>
            <person name="Dou D."/>
            <person name="Dickerman A.W."/>
            <person name="Dubchak I.L."/>
            <person name="Garbelotto M."/>
            <person name="Gijzen M."/>
            <person name="Gordon S.G."/>
            <person name="Govers F."/>
            <person name="Grunwald N.J."/>
            <person name="Huang W."/>
            <person name="Ivors K.L."/>
            <person name="Jones R.W."/>
            <person name="Kamoun S."/>
            <person name="Krampis K."/>
            <person name="Lamour K.H."/>
            <person name="Lee M.K."/>
            <person name="McDonald W.H."/>
            <person name="Medina M."/>
            <person name="Meijer H.J."/>
            <person name="Nordberg E.K."/>
            <person name="Maclean D.J."/>
            <person name="Ospina-Giraldo M.D."/>
            <person name="Morris P.F."/>
            <person name="Phuntumart V."/>
            <person name="Putnam N.H."/>
            <person name="Rash S."/>
            <person name="Rose J.K."/>
            <person name="Sakihama Y."/>
            <person name="Salamov A.A."/>
            <person name="Savidor A."/>
            <person name="Scheuring C.F."/>
            <person name="Smith B.M."/>
            <person name="Sobral B.W."/>
            <person name="Terry A."/>
            <person name="Torto-Alalibo T.A."/>
            <person name="Win J."/>
            <person name="Xu Z."/>
            <person name="Zhang H."/>
            <person name="Grigoriev I.V."/>
            <person name="Rokhsar D.S."/>
            <person name="Boore J.L."/>
        </authorList>
    </citation>
    <scope>NUCLEOTIDE SEQUENCE [LARGE SCALE GENOMIC DNA]</scope>
    <source>
        <strain evidence="2 3">P6497</strain>
    </source>
</reference>
<accession>G4Z8H0</accession>
<dbReference type="KEGG" id="psoj:PHYSODRAFT_329782"/>
<dbReference type="Proteomes" id="UP000002640">
    <property type="component" value="Unassembled WGS sequence"/>
</dbReference>
<dbReference type="EMBL" id="JH159153">
    <property type="protein sequence ID" value="EGZ21890.1"/>
    <property type="molecule type" value="Genomic_DNA"/>
</dbReference>
<evidence type="ECO:0000313" key="3">
    <source>
        <dbReference type="Proteomes" id="UP000002640"/>
    </source>
</evidence>
<evidence type="ECO:0000256" key="1">
    <source>
        <dbReference type="SAM" id="MobiDB-lite"/>
    </source>
</evidence>
<feature type="region of interest" description="Disordered" evidence="1">
    <location>
        <begin position="126"/>
        <end position="262"/>
    </location>
</feature>
<dbReference type="InParanoid" id="G4Z8H0"/>
<keyword evidence="3" id="KW-1185">Reference proteome</keyword>
<dbReference type="RefSeq" id="XP_009524607.1">
    <property type="nucleotide sequence ID" value="XM_009526312.1"/>
</dbReference>
<dbReference type="AlphaFoldDB" id="G4Z8H0"/>
<protein>
    <submittedName>
        <fullName evidence="2">Uncharacterized protein</fullName>
    </submittedName>
</protein>
<feature type="compositionally biased region" description="Polar residues" evidence="1">
    <location>
        <begin position="189"/>
        <end position="214"/>
    </location>
</feature>
<gene>
    <name evidence="2" type="ORF">PHYSODRAFT_329782</name>
</gene>
<proteinExistence type="predicted"/>
<organism evidence="2 3">
    <name type="scientific">Phytophthora sojae (strain P6497)</name>
    <name type="common">Soybean stem and root rot agent</name>
    <name type="synonym">Phytophthora megasperma f. sp. glycines</name>
    <dbReference type="NCBI Taxonomy" id="1094619"/>
    <lineage>
        <taxon>Eukaryota</taxon>
        <taxon>Sar</taxon>
        <taxon>Stramenopiles</taxon>
        <taxon>Oomycota</taxon>
        <taxon>Peronosporomycetes</taxon>
        <taxon>Peronosporales</taxon>
        <taxon>Peronosporaceae</taxon>
        <taxon>Phytophthora</taxon>
    </lineage>
</organism>
<dbReference type="GeneID" id="20645992"/>
<sequence length="324" mass="34248">MESAQAAVRNASVLTSEMGVAVIGCPILVSAAAAPLPPHQKAHDARRLMLTRASVAALRRSSRRQLRPTGVDCWASLRAPGPGVRGQVGSAPQESAMAALYRLGRSAEPSGSHVRLGLWLRRPKVASRNSVRADKKTGTPARAKAGRISSDLTDRLSDAEGGSSQRGGVPCPSGAAAARSLDHGPQAVYQDSSTHPPRRSSNGKGPHRNSTTASPRAPDGWRHRGGIAAPSSVARGSQEGRASASHRGDYDPISDAKNTNAQSPEAGILMETPQMYATGPRFRQSLLEVHVVESEWDVRGIAAAGWPPTEYLTYSSRLNQFPPT</sequence>